<dbReference type="EMBL" id="MG205643">
    <property type="protein sequence ID" value="AUO31863.1"/>
    <property type="molecule type" value="Genomic_DNA"/>
</dbReference>
<keyword evidence="5" id="KW-0614">Plasmid</keyword>
<organism evidence="5">
    <name type="scientific">Paraclostridium sordellii</name>
    <name type="common">Clostridium sordellii</name>
    <dbReference type="NCBI Taxonomy" id="1505"/>
    <lineage>
        <taxon>Bacteria</taxon>
        <taxon>Bacillati</taxon>
        <taxon>Bacillota</taxon>
        <taxon>Clostridia</taxon>
        <taxon>Peptostreptococcales</taxon>
        <taxon>Peptostreptococcaceae</taxon>
        <taxon>Paraclostridium</taxon>
    </lineage>
</organism>
<protein>
    <recommendedName>
        <fullName evidence="4">Pesticidal crystal protein Cry22Aa Ig-like domain-containing protein</fullName>
    </recommendedName>
</protein>
<keyword evidence="2" id="KW-0812">Transmembrane</keyword>
<keyword evidence="2" id="KW-1133">Transmembrane helix</keyword>
<keyword evidence="3" id="KW-0732">Signal</keyword>
<feature type="domain" description="Pesticidal crystal protein Cry22Aa Ig-like" evidence="4">
    <location>
        <begin position="821"/>
        <end position="891"/>
    </location>
</feature>
<evidence type="ECO:0000259" key="4">
    <source>
        <dbReference type="Pfam" id="PF16403"/>
    </source>
</evidence>
<evidence type="ECO:0000313" key="5">
    <source>
        <dbReference type="EMBL" id="AUO31863.1"/>
    </source>
</evidence>
<feature type="transmembrane region" description="Helical" evidence="2">
    <location>
        <begin position="1032"/>
        <end position="1049"/>
    </location>
</feature>
<feature type="domain" description="Pesticidal crystal protein Cry22Aa Ig-like" evidence="4">
    <location>
        <begin position="745"/>
        <end position="813"/>
    </location>
</feature>
<feature type="domain" description="Pesticidal crystal protein Cry22Aa Ig-like" evidence="4">
    <location>
        <begin position="585"/>
        <end position="652"/>
    </location>
</feature>
<keyword evidence="2" id="KW-0472">Membrane</keyword>
<feature type="compositionally biased region" description="Polar residues" evidence="1">
    <location>
        <begin position="1011"/>
        <end position="1027"/>
    </location>
</feature>
<feature type="domain" description="Pesticidal crystal protein Cry22Aa Ig-like" evidence="4">
    <location>
        <begin position="429"/>
        <end position="486"/>
    </location>
</feature>
<feature type="domain" description="Pesticidal crystal protein Cry22Aa Ig-like" evidence="4">
    <location>
        <begin position="660"/>
        <end position="730"/>
    </location>
</feature>
<proteinExistence type="predicted"/>
<dbReference type="Gene3D" id="2.60.40.10">
    <property type="entry name" value="Immunoglobulins"/>
    <property type="match status" value="7"/>
</dbReference>
<evidence type="ECO:0000256" key="3">
    <source>
        <dbReference type="SAM" id="SignalP"/>
    </source>
</evidence>
<dbReference type="RefSeq" id="WP_172692238.1">
    <property type="nucleotide sequence ID" value="NZ_MG205643.1"/>
</dbReference>
<dbReference type="Pfam" id="PF16403">
    <property type="entry name" value="Bact_surface_Ig-like"/>
    <property type="match status" value="7"/>
</dbReference>
<accession>A0A2I6SWE7</accession>
<geneLocation type="plasmid" evidence="5">
    <name>pCS1-5</name>
</geneLocation>
<feature type="signal peptide" evidence="3">
    <location>
        <begin position="1"/>
        <end position="32"/>
    </location>
</feature>
<feature type="domain" description="Pesticidal crystal protein Cry22Aa Ig-like" evidence="4">
    <location>
        <begin position="907"/>
        <end position="974"/>
    </location>
</feature>
<evidence type="ECO:0000256" key="1">
    <source>
        <dbReference type="SAM" id="MobiDB-lite"/>
    </source>
</evidence>
<dbReference type="PANTHER" id="PTHR24273">
    <property type="entry name" value="FI04643P-RELATED"/>
    <property type="match status" value="1"/>
</dbReference>
<sequence>MKKRKKSIMKKVIAGAITSTIIIQLAPISASANEEVNKNNMKNIELKNKKTDEVDSNTDLKENEEIIEKEKDIDSKDLEDKKQAVEENKVGKDLDSVKKEENNVYTIDPEVKNEPKMKGSSRTSQNILDMLNLKIDTSKDYQFGDVLKININLKSKTDAAIPKGTKIKLNIPKEAIDYKKVNYYPTNPAIDLIPDEVNSSVTLVFNQEFLFRGDINISIVSNILNNPGKYNVSAKLINDSGTINNIPLDGDVLTIIPPTASIMGLFDPYWDGSNFTGKGTLENGAIGGLYLPDSNTIPLKATYNGSGKLGPYDNVTLNVKMDKGQTLVRDSVKIVDQTNGKDITNTMKITQNSDELIINTGKVQVDTVFEVLFTTKVDSFAKVYTTQFGAISNTGEKGGFPISSGFIQGYIGAIPKIVAANKSVLINTIKDHKEFLLSGVTANDLESGNLTDKITVDDSKVDWNKPGVYPVTYSVADSDGNTVSKTIELTIKSNDKPVISGVDDISIKEGTTFNPMIGVTATDTEDGNITRDIKVTGTVDTDKPGKYELTYTVTDTDGNTTTVKRIVTVNPKMVVINNPPVIKAEDKTIKVGDKFNPMTGVTATDKEDGNITKDIKVIEDTVNISKPGIYKVVYEVTDSKGATSTKTITVTVRSNDKPVISGADNVSIKEGTPFNPMAGVTATDTEDGNITKDIKVTGTVDTDKPGKYELTYTVTDKDGNTTTVKRTVIVNMKWVDINNIPVINAEDKTIKVGDKFNPMTGVTATDKEDGNITKDIKVIEDTVNTSKPGTYKVVYEVTDSKGATATKTITVTVRSNDKPVISGADNVSIKEGSPFNPMTGVTATDTEDGNITKDIKVTGTVDTDKPGKYELTYTVTDKDGNTTTIKRTVIVKPKIVEINAIPVINAENKTIKVGDKFNPMAGVTATDKEDGNITKDIKVIENTVDVNKPGKYEVIYQVTDSKGATVTKGITITVISNNLDKNTDNSTLEGNVNNKSESNTVEINKDKNSQRNKASITSNGNSNNPQTGDTGAIGYLGLFVAALAGLFINKKNK</sequence>
<evidence type="ECO:0000256" key="2">
    <source>
        <dbReference type="SAM" id="Phobius"/>
    </source>
</evidence>
<feature type="region of interest" description="Disordered" evidence="1">
    <location>
        <begin position="1006"/>
        <end position="1027"/>
    </location>
</feature>
<reference evidence="5" key="1">
    <citation type="submission" date="2017-10" db="EMBL/GenBank/DDBJ databases">
        <title>Conjugative transfer of the toxin plasmid of Clostridium sordellii.</title>
        <authorList>
            <person name="Vidor C.J."/>
            <person name="Awad M."/>
            <person name="Lyras D."/>
        </authorList>
    </citation>
    <scope>NUCLEOTIDE SEQUENCE</scope>
    <source>
        <strain evidence="5">S0804018</strain>
        <plasmid evidence="5">pCS1-5</plasmid>
    </source>
</reference>
<feature type="domain" description="Pesticidal crystal protein Cry22Aa Ig-like" evidence="4">
    <location>
        <begin position="499"/>
        <end position="569"/>
    </location>
</feature>
<feature type="chain" id="PRO_5014319011" description="Pesticidal crystal protein Cry22Aa Ig-like domain-containing protein" evidence="3">
    <location>
        <begin position="33"/>
        <end position="1053"/>
    </location>
</feature>
<dbReference type="InterPro" id="IPR032179">
    <property type="entry name" value="Cry22Aa_Ig-like"/>
</dbReference>
<name>A0A2I6SWE7_PARSO</name>
<dbReference type="InterPro" id="IPR013783">
    <property type="entry name" value="Ig-like_fold"/>
</dbReference>
<dbReference type="AlphaFoldDB" id="A0A2I6SWE7"/>
<dbReference type="PANTHER" id="PTHR24273:SF32">
    <property type="entry name" value="HYALIN"/>
    <property type="match status" value="1"/>
</dbReference>